<feature type="compositionally biased region" description="Low complexity" evidence="6">
    <location>
        <begin position="27"/>
        <end position="41"/>
    </location>
</feature>
<feature type="signal peptide" evidence="7">
    <location>
        <begin position="1"/>
        <end position="20"/>
    </location>
</feature>
<feature type="chain" id="PRO_5039194023" evidence="7">
    <location>
        <begin position="21"/>
        <end position="457"/>
    </location>
</feature>
<organism evidence="8 9">
    <name type="scientific">Cohnella herbarum</name>
    <dbReference type="NCBI Taxonomy" id="2728023"/>
    <lineage>
        <taxon>Bacteria</taxon>
        <taxon>Bacillati</taxon>
        <taxon>Bacillota</taxon>
        <taxon>Bacilli</taxon>
        <taxon>Bacillales</taxon>
        <taxon>Paenibacillaceae</taxon>
        <taxon>Cohnella</taxon>
    </lineage>
</organism>
<dbReference type="Gene3D" id="3.40.190.10">
    <property type="entry name" value="Periplasmic binding protein-like II"/>
    <property type="match status" value="2"/>
</dbReference>
<evidence type="ECO:0000256" key="3">
    <source>
        <dbReference type="ARBA" id="ARBA00023136"/>
    </source>
</evidence>
<evidence type="ECO:0000313" key="8">
    <source>
        <dbReference type="EMBL" id="QJD87362.1"/>
    </source>
</evidence>
<keyword evidence="4" id="KW-0564">Palmitate</keyword>
<gene>
    <name evidence="8" type="ORF">HH215_32080</name>
</gene>
<evidence type="ECO:0000256" key="2">
    <source>
        <dbReference type="ARBA" id="ARBA00022729"/>
    </source>
</evidence>
<accession>A0A7Z2VQR7</accession>
<dbReference type="RefSeq" id="WP_169283606.1">
    <property type="nucleotide sequence ID" value="NZ_CP051680.1"/>
</dbReference>
<dbReference type="SUPFAM" id="SSF53850">
    <property type="entry name" value="Periplasmic binding protein-like II"/>
    <property type="match status" value="1"/>
</dbReference>
<evidence type="ECO:0000256" key="6">
    <source>
        <dbReference type="SAM" id="MobiDB-lite"/>
    </source>
</evidence>
<evidence type="ECO:0000256" key="4">
    <source>
        <dbReference type="ARBA" id="ARBA00023139"/>
    </source>
</evidence>
<evidence type="ECO:0000256" key="5">
    <source>
        <dbReference type="ARBA" id="ARBA00023288"/>
    </source>
</evidence>
<keyword evidence="1" id="KW-1003">Cell membrane</keyword>
<feature type="compositionally biased region" description="Polar residues" evidence="6">
    <location>
        <begin position="42"/>
        <end position="52"/>
    </location>
</feature>
<evidence type="ECO:0000256" key="1">
    <source>
        <dbReference type="ARBA" id="ARBA00022475"/>
    </source>
</evidence>
<dbReference type="EMBL" id="CP051680">
    <property type="protein sequence ID" value="QJD87362.1"/>
    <property type="molecule type" value="Genomic_DNA"/>
</dbReference>
<protein>
    <submittedName>
        <fullName evidence="8">Carbohydrate ABC transporter substrate-binding protein</fullName>
    </submittedName>
</protein>
<keyword evidence="3" id="KW-0472">Membrane</keyword>
<feature type="region of interest" description="Disordered" evidence="6">
    <location>
        <begin position="24"/>
        <end position="52"/>
    </location>
</feature>
<evidence type="ECO:0000313" key="9">
    <source>
        <dbReference type="Proteomes" id="UP000502248"/>
    </source>
</evidence>
<reference evidence="8 9" key="1">
    <citation type="submission" date="2020-04" db="EMBL/GenBank/DDBJ databases">
        <title>Genome sequencing of novel species.</title>
        <authorList>
            <person name="Heo J."/>
            <person name="Kim S.-J."/>
            <person name="Kim J.-S."/>
            <person name="Hong S.-B."/>
            <person name="Kwon S.-W."/>
        </authorList>
    </citation>
    <scope>NUCLEOTIDE SEQUENCE [LARGE SCALE GENOMIC DNA]</scope>
    <source>
        <strain evidence="8 9">MFER-1</strain>
    </source>
</reference>
<dbReference type="InterPro" id="IPR050490">
    <property type="entry name" value="Bact_solute-bd_prot1"/>
</dbReference>
<keyword evidence="2 7" id="KW-0732">Signal</keyword>
<dbReference type="PANTHER" id="PTHR43649">
    <property type="entry name" value="ARABINOSE-BINDING PROTEIN-RELATED"/>
    <property type="match status" value="1"/>
</dbReference>
<dbReference type="AlphaFoldDB" id="A0A7Z2VQR7"/>
<dbReference type="PANTHER" id="PTHR43649:SF33">
    <property type="entry name" value="POLYGALACTURONAN_RHAMNOGALACTURONAN-BINDING PROTEIN YTCQ"/>
    <property type="match status" value="1"/>
</dbReference>
<dbReference type="Proteomes" id="UP000502248">
    <property type="component" value="Chromosome"/>
</dbReference>
<dbReference type="InterPro" id="IPR006059">
    <property type="entry name" value="SBP"/>
</dbReference>
<proteinExistence type="predicted"/>
<sequence>MKRFTAVCTSIILTSALLTACGGNNNSEPSASQSATPSASQGESTETASNSGAAKKDITLTYLASQDWIKDAEMELAKKFEEKTGIHIDYQIIPADQYFNVLKTKLNSGEGPDLFGGQSGKSEISLNYNAQKNAVDLSDQEWVKREDPLSVDQLTLNGKVYAQTIWDTSNSYVIVYNKKVFAEQGLNVPTTYAEFKDAALKIQKAGITPLYEPVADGWHHVLWFAEPGPQYDKLQPNLYEDLNANKTNFETSAPMLTSLTQLKEMYDLGLFGDNALSDTFADMANQMASGKFAMALMTQDLPQQIEKINPELKATDFGFFVIPLADNQIYYVNPGGPSKFVYSGGKHIEEAKQYLGFLAEPENLQYLLDNTPTFSNLNFSGLKDKYSDEQKKLHETYPVKGTDIQDYVNYVNPQWMDMGKDIVGMFGGAAEPVDVLKSIDKRRSDMAKIAKDEGWNK</sequence>
<dbReference type="PROSITE" id="PS51257">
    <property type="entry name" value="PROKAR_LIPOPROTEIN"/>
    <property type="match status" value="1"/>
</dbReference>
<keyword evidence="5" id="KW-0449">Lipoprotein</keyword>
<name>A0A7Z2VQR7_9BACL</name>
<dbReference type="KEGG" id="cheb:HH215_32080"/>
<dbReference type="Pfam" id="PF01547">
    <property type="entry name" value="SBP_bac_1"/>
    <property type="match status" value="1"/>
</dbReference>
<evidence type="ECO:0000256" key="7">
    <source>
        <dbReference type="SAM" id="SignalP"/>
    </source>
</evidence>
<keyword evidence="9" id="KW-1185">Reference proteome</keyword>